<evidence type="ECO:0000313" key="2">
    <source>
        <dbReference type="EMBL" id="RXT46638.1"/>
    </source>
</evidence>
<comment type="caution">
    <text evidence="2">The sequence shown here is derived from an EMBL/GenBank/DDBJ whole genome shotgun (WGS) entry which is preliminary data.</text>
</comment>
<feature type="domain" description="YcaO" evidence="1">
    <location>
        <begin position="77"/>
        <end position="413"/>
    </location>
</feature>
<protein>
    <recommendedName>
        <fullName evidence="1">YcaO domain-containing protein</fullName>
    </recommendedName>
</protein>
<accession>A0A4Q1V563</accession>
<keyword evidence="3" id="KW-1185">Reference proteome</keyword>
<gene>
    <name evidence="2" type="ORF">B5V03_17075</name>
</gene>
<evidence type="ECO:0000313" key="3">
    <source>
        <dbReference type="Proteomes" id="UP000290819"/>
    </source>
</evidence>
<dbReference type="Proteomes" id="UP000290819">
    <property type="component" value="Unassembled WGS sequence"/>
</dbReference>
<name>A0A4Q1V563_9BRAD</name>
<sequence>MAAYPTLSRIDISSPPGAELLARASRIASPEVIDIVNRLTRLFAVHSPFAPGFCCIGGEVALGGDNTGYASLMSVTGNGENFETALVSCLAEAADFLSQVERPGDVEVAGPRASIEASVADGWIAEIFTNIDHPVDWIRAKSAAAGTNVLLPADICLRRALARQQIIPPAPLSSGAAAGPDVASAALRAVLELCERDAVTLWWRGGRRPRGFPLEHPANRAATALIERLRGPIRERRTWLLDITADLGIATVAAVSVEASGRGLACGFAARLDEADAACAAVLELCQMEMSAPVADIKRKEMGENALNDADRRHLRRADFSTIDCDLLAPAVGIDLDPYEPPGNLDDLIDRLMRQGIPLYLMDMTRADVKVPTVRAVSPALQPFTDTVLTDRLRRTREESGNAHLEVDGVSLM</sequence>
<dbReference type="PANTHER" id="PTHR37809:SF1">
    <property type="entry name" value="RIBOSOMAL PROTEIN S12 METHYLTHIOTRANSFERASE ACCESSORY FACTOR YCAO"/>
    <property type="match status" value="1"/>
</dbReference>
<evidence type="ECO:0000259" key="1">
    <source>
        <dbReference type="PROSITE" id="PS51664"/>
    </source>
</evidence>
<reference evidence="2 3" key="1">
    <citation type="submission" date="2017-03" db="EMBL/GenBank/DDBJ databases">
        <authorList>
            <person name="Safronova V.I."/>
            <person name="Sazanova A.L."/>
            <person name="Chirak E.R."/>
        </authorList>
    </citation>
    <scope>NUCLEOTIDE SEQUENCE [LARGE SCALE GENOMIC DNA]</scope>
    <source>
        <strain evidence="2 3">Opo-243</strain>
    </source>
</reference>
<dbReference type="PROSITE" id="PS51664">
    <property type="entry name" value="YCAO"/>
    <property type="match status" value="1"/>
</dbReference>
<dbReference type="Pfam" id="PF02624">
    <property type="entry name" value="YcaO"/>
    <property type="match status" value="1"/>
</dbReference>
<dbReference type="InterPro" id="IPR003776">
    <property type="entry name" value="YcaO-like_dom"/>
</dbReference>
<proteinExistence type="predicted"/>
<dbReference type="Gene3D" id="3.30.1330.230">
    <property type="match status" value="2"/>
</dbReference>
<dbReference type="PANTHER" id="PTHR37809">
    <property type="entry name" value="RIBOSOMAL PROTEIN S12 METHYLTHIOTRANSFERASE ACCESSORY FACTOR YCAO"/>
    <property type="match status" value="1"/>
</dbReference>
<dbReference type="AlphaFoldDB" id="A0A4Q1V563"/>
<organism evidence="2 3">
    <name type="scientific">Bradyrhizobium betae</name>
    <dbReference type="NCBI Taxonomy" id="244734"/>
    <lineage>
        <taxon>Bacteria</taxon>
        <taxon>Pseudomonadati</taxon>
        <taxon>Pseudomonadota</taxon>
        <taxon>Alphaproteobacteria</taxon>
        <taxon>Hyphomicrobiales</taxon>
        <taxon>Nitrobacteraceae</taxon>
        <taxon>Bradyrhizobium</taxon>
    </lineage>
</organism>
<dbReference type="EMBL" id="MZXW01000019">
    <property type="protein sequence ID" value="RXT46638.1"/>
    <property type="molecule type" value="Genomic_DNA"/>
</dbReference>